<dbReference type="GO" id="GO:0051377">
    <property type="term" value="F:mannose-ethanolamine phosphotransferase activity"/>
    <property type="evidence" value="ECO:0007669"/>
    <property type="project" value="UniProtKB-UniRule"/>
</dbReference>
<feature type="transmembrane region" description="Helical" evidence="1">
    <location>
        <begin position="246"/>
        <end position="262"/>
    </location>
</feature>
<organism evidence="3 4">
    <name type="scientific">Nezara viridula</name>
    <name type="common">Southern green stink bug</name>
    <name type="synonym">Cimex viridulus</name>
    <dbReference type="NCBI Taxonomy" id="85310"/>
    <lineage>
        <taxon>Eukaryota</taxon>
        <taxon>Metazoa</taxon>
        <taxon>Ecdysozoa</taxon>
        <taxon>Arthropoda</taxon>
        <taxon>Hexapoda</taxon>
        <taxon>Insecta</taxon>
        <taxon>Pterygota</taxon>
        <taxon>Neoptera</taxon>
        <taxon>Paraneoptera</taxon>
        <taxon>Hemiptera</taxon>
        <taxon>Heteroptera</taxon>
        <taxon>Panheteroptera</taxon>
        <taxon>Pentatomomorpha</taxon>
        <taxon>Pentatomoidea</taxon>
        <taxon>Pentatomidae</taxon>
        <taxon>Pentatominae</taxon>
        <taxon>Nezara</taxon>
    </lineage>
</organism>
<keyword evidence="1" id="KW-0256">Endoplasmic reticulum</keyword>
<comment type="pathway">
    <text evidence="1">Glycolipid biosynthesis; glycosylphosphatidylinositol-anchor biosynthesis.</text>
</comment>
<feature type="domain" description="GPI ethanolamine phosphate transferase 1 C-terminal" evidence="2">
    <location>
        <begin position="135"/>
        <end position="581"/>
    </location>
</feature>
<evidence type="ECO:0000313" key="4">
    <source>
        <dbReference type="Proteomes" id="UP001152798"/>
    </source>
</evidence>
<protein>
    <recommendedName>
        <fullName evidence="1">GPI ethanolamine phosphate transferase 1</fullName>
        <ecNumber evidence="1">2.-.-.-</ecNumber>
    </recommendedName>
</protein>
<dbReference type="PANTHER" id="PTHR12250">
    <property type="entry name" value="PHOSPHATIDYLINOSITOL GLYCAN, CLASS N"/>
    <property type="match status" value="1"/>
</dbReference>
<feature type="transmembrane region" description="Helical" evidence="1">
    <location>
        <begin position="356"/>
        <end position="375"/>
    </location>
</feature>
<accession>A0A9P0E7B2</accession>
<feature type="transmembrane region" description="Helical" evidence="1">
    <location>
        <begin position="589"/>
        <end position="608"/>
    </location>
</feature>
<feature type="transmembrane region" description="Helical" evidence="1">
    <location>
        <begin position="189"/>
        <end position="209"/>
    </location>
</feature>
<feature type="transmembrane region" description="Helical" evidence="1">
    <location>
        <begin position="215"/>
        <end position="234"/>
    </location>
</feature>
<dbReference type="InterPro" id="IPR007070">
    <property type="entry name" value="GPI_EtnP_transferase_1"/>
</dbReference>
<keyword evidence="1" id="KW-1133">Transmembrane helix</keyword>
<proteinExistence type="inferred from homology"/>
<dbReference type="GO" id="GO:0006506">
    <property type="term" value="P:GPI anchor biosynthetic process"/>
    <property type="evidence" value="ECO:0007669"/>
    <property type="project" value="UniProtKB-KW"/>
</dbReference>
<feature type="transmembrane region" description="Helical" evidence="1">
    <location>
        <begin position="301"/>
        <end position="320"/>
    </location>
</feature>
<name>A0A9P0E7B2_NEZVI</name>
<dbReference type="EC" id="2.-.-.-" evidence="1"/>
<evidence type="ECO:0000256" key="1">
    <source>
        <dbReference type="RuleBase" id="RU367138"/>
    </source>
</evidence>
<evidence type="ECO:0000313" key="3">
    <source>
        <dbReference type="EMBL" id="CAH1393577.1"/>
    </source>
</evidence>
<dbReference type="OrthoDB" id="2748310at2759"/>
<keyword evidence="4" id="KW-1185">Reference proteome</keyword>
<comment type="similarity">
    <text evidence="1">Belongs to the PIGG/PIGN/PIGO family. PIGN subfamily.</text>
</comment>
<feature type="transmembrane region" description="Helical" evidence="1">
    <location>
        <begin position="485"/>
        <end position="504"/>
    </location>
</feature>
<evidence type="ECO:0000259" key="2">
    <source>
        <dbReference type="Pfam" id="PF04987"/>
    </source>
</evidence>
<dbReference type="InterPro" id="IPR017852">
    <property type="entry name" value="GPI_EtnP_transferase_1_C"/>
</dbReference>
<feature type="transmembrane region" description="Helical" evidence="1">
    <location>
        <begin position="437"/>
        <end position="453"/>
    </location>
</feature>
<feature type="transmembrane region" description="Helical" evidence="1">
    <location>
        <begin position="387"/>
        <end position="406"/>
    </location>
</feature>
<gene>
    <name evidence="3" type="ORF">NEZAVI_LOCUS4224</name>
</gene>
<feature type="transmembrane region" description="Helical" evidence="1">
    <location>
        <begin position="556"/>
        <end position="577"/>
    </location>
</feature>
<dbReference type="EMBL" id="OV725078">
    <property type="protein sequence ID" value="CAH1393577.1"/>
    <property type="molecule type" value="Genomic_DNA"/>
</dbReference>
<reference evidence="3" key="1">
    <citation type="submission" date="2022-01" db="EMBL/GenBank/DDBJ databases">
        <authorList>
            <person name="King R."/>
        </authorList>
    </citation>
    <scope>NUCLEOTIDE SEQUENCE</scope>
</reference>
<feature type="transmembrane region" description="Helical" evidence="1">
    <location>
        <begin position="326"/>
        <end position="344"/>
    </location>
</feature>
<keyword evidence="1" id="KW-0337">GPI-anchor biosynthesis</keyword>
<dbReference type="PANTHER" id="PTHR12250:SF0">
    <property type="entry name" value="GPI ETHANOLAMINE PHOSPHATE TRANSFERASE 1"/>
    <property type="match status" value="1"/>
</dbReference>
<keyword evidence="1" id="KW-0472">Membrane</keyword>
<feature type="transmembrane region" description="Helical" evidence="1">
    <location>
        <begin position="268"/>
        <end position="289"/>
    </location>
</feature>
<comment type="function">
    <text evidence="1">Ethanolamine phosphate transferase involved in glycosylphosphatidylinositol-anchor biosynthesis. Transfers ethanolamine phosphate to the first alpha-1,4-linked mannose of the glycosylphosphatidylinositol precursor of GPI-anchor.</text>
</comment>
<feature type="transmembrane region" description="Helical" evidence="1">
    <location>
        <begin position="413"/>
        <end position="431"/>
    </location>
</feature>
<comment type="subcellular location">
    <subcellularLocation>
        <location evidence="1">Endoplasmic reticulum membrane</location>
        <topology evidence="1">Multi-pass membrane protein</topology>
    </subcellularLocation>
</comment>
<dbReference type="Proteomes" id="UP001152798">
    <property type="component" value="Chromosome 2"/>
</dbReference>
<keyword evidence="1" id="KW-0808">Transferase</keyword>
<sequence length="633" mass="72813">MSNISESSTPDNWKLAHLCRNDVNQVDIAVLMSILLGVTIPVHSVGTLPLNFLAFSEKDRAKAYVLNARQLITQLKAKEYKVKSHLANCLFHPYSDISFMNYEDILVNIEEAINNSDFRAAENLTHQLIMTSLAGLDYYNTYFQNFLLTCTVLSFLGLGTILVAEIIVCNCRNTVYEFERELSVTKREIFKTIYSFLFSSIFALGYVDALPHRYMIYPLIPITLCYWIILKYSWILKGFYLFNRSTAIKIVLYGLGSQLIILSFHQKWIISLTLIGFCFWPGLGFSPVIDSKHAVAPRKFRLFWCFSCVGLSIFPLLPIIVGEEEVIFKIFTGFAWIIVELIIFNCNYLKYLRLTFNLVSLVQFVLTPLILWNIYTISSSFKNGEGLHIINQCTSCSLLLFFLYLMYYGPKRVMSRFNTLSCSVGLTFLMFSSSYEAIFPLLLAANLICWILFERMVDIRYSTWPASVIICDEIGLFSHDFRRSFFFVFYIILTFFGIGNVASLNSFDMVWVHSFVRSFSPLTIMSLMMVKILLPCILVTSAFRSVCYVTNTNSKVLFMIALLICDFMAVQFLLSVTNRGSTLEIEKSISHFVIMQSISIFLFILNSFTKYITSSRTTSFMDCDNVLRKWHEA</sequence>
<dbReference type="GO" id="GO:0005789">
    <property type="term" value="C:endoplasmic reticulum membrane"/>
    <property type="evidence" value="ECO:0007669"/>
    <property type="project" value="UniProtKB-SubCell"/>
</dbReference>
<keyword evidence="1" id="KW-0812">Transmembrane</keyword>
<dbReference type="Pfam" id="PF04987">
    <property type="entry name" value="PigN"/>
    <property type="match status" value="1"/>
</dbReference>
<dbReference type="AlphaFoldDB" id="A0A9P0E7B2"/>
<feature type="transmembrane region" description="Helical" evidence="1">
    <location>
        <begin position="146"/>
        <end position="168"/>
    </location>
</feature>
<feature type="transmembrane region" description="Helical" evidence="1">
    <location>
        <begin position="524"/>
        <end position="544"/>
    </location>
</feature>